<gene>
    <name evidence="1" type="ORF">D7Z94_16025</name>
</gene>
<keyword evidence="2" id="KW-1185">Reference proteome</keyword>
<accession>A0A3B0C7Y1</accession>
<dbReference type="Proteomes" id="UP000276603">
    <property type="component" value="Unassembled WGS sequence"/>
</dbReference>
<comment type="caution">
    <text evidence="1">The sequence shown here is derived from an EMBL/GenBank/DDBJ whole genome shotgun (WGS) entry which is preliminary data.</text>
</comment>
<reference evidence="1 2" key="1">
    <citation type="submission" date="2018-10" db="EMBL/GenBank/DDBJ databases">
        <title>Ulvibacterium marinum gen. nov., sp. nov., a novel marine bacterium of the family Flavobacteriaceae, isolated from a culture of the green alga Ulva prolifera.</title>
        <authorList>
            <person name="Zhang Z."/>
        </authorList>
    </citation>
    <scope>NUCLEOTIDE SEQUENCE [LARGE SCALE GENOMIC DNA]</scope>
    <source>
        <strain evidence="1 2">CCMM003</strain>
    </source>
</reference>
<evidence type="ECO:0000313" key="1">
    <source>
        <dbReference type="EMBL" id="RKN79787.1"/>
    </source>
</evidence>
<name>A0A3B0C7Y1_9FLAO</name>
<organism evidence="1 2">
    <name type="scientific">Ulvibacterium marinum</name>
    <dbReference type="NCBI Taxonomy" id="2419782"/>
    <lineage>
        <taxon>Bacteria</taxon>
        <taxon>Pseudomonadati</taxon>
        <taxon>Bacteroidota</taxon>
        <taxon>Flavobacteriia</taxon>
        <taxon>Flavobacteriales</taxon>
        <taxon>Flavobacteriaceae</taxon>
        <taxon>Ulvibacterium</taxon>
    </lineage>
</organism>
<evidence type="ECO:0000313" key="2">
    <source>
        <dbReference type="Proteomes" id="UP000276603"/>
    </source>
</evidence>
<protein>
    <submittedName>
        <fullName evidence="1">Uncharacterized protein</fullName>
    </submittedName>
</protein>
<dbReference type="OrthoDB" id="1134782at2"/>
<dbReference type="AlphaFoldDB" id="A0A3B0C7Y1"/>
<dbReference type="EMBL" id="RBCJ01000003">
    <property type="protein sequence ID" value="RKN79787.1"/>
    <property type="molecule type" value="Genomic_DNA"/>
</dbReference>
<dbReference type="RefSeq" id="WP_120712595.1">
    <property type="nucleotide sequence ID" value="NZ_RBCJ01000003.1"/>
</dbReference>
<sequence length="133" mass="14748">MDHLNVGNNAPIKLRVSVQTEAMAVTSGFIYHSETDEMPYSRMEPFDPSLKTGWKSLDKGNEVGGKVFRVITFFTFFNSFPNEETFNLAVAQIKGSYIAEISGGNPSPFPISFTTEAFFTTQTCMVESGLKLL</sequence>
<proteinExistence type="predicted"/>